<evidence type="ECO:0000256" key="1">
    <source>
        <dbReference type="ARBA" id="ARBA00005254"/>
    </source>
</evidence>
<dbReference type="InterPro" id="IPR001753">
    <property type="entry name" value="Enoyl-CoA_hydra/iso"/>
</dbReference>
<accession>A0A284R255</accession>
<dbReference type="GO" id="GO:0005739">
    <property type="term" value="C:mitochondrion"/>
    <property type="evidence" value="ECO:0007669"/>
    <property type="project" value="TreeGrafter"/>
</dbReference>
<dbReference type="Pfam" id="PF00378">
    <property type="entry name" value="ECH_1"/>
    <property type="match status" value="1"/>
</dbReference>
<evidence type="ECO:0000313" key="4">
    <source>
        <dbReference type="EMBL" id="SJL02793.1"/>
    </source>
</evidence>
<dbReference type="SUPFAM" id="SSF52096">
    <property type="entry name" value="ClpP/crotonase"/>
    <property type="match status" value="1"/>
</dbReference>
<evidence type="ECO:0000256" key="2">
    <source>
        <dbReference type="ARBA" id="ARBA00023239"/>
    </source>
</evidence>
<dbReference type="InterPro" id="IPR018376">
    <property type="entry name" value="Enoyl-CoA_hyd/isom_CS"/>
</dbReference>
<keyword evidence="2" id="KW-0456">Lyase</keyword>
<dbReference type="AlphaFoldDB" id="A0A284R255"/>
<dbReference type="PROSITE" id="PS00166">
    <property type="entry name" value="ENOYL_COA_HYDRATASE"/>
    <property type="match status" value="1"/>
</dbReference>
<dbReference type="GO" id="GO:0006635">
    <property type="term" value="P:fatty acid beta-oxidation"/>
    <property type="evidence" value="ECO:0007669"/>
    <property type="project" value="TreeGrafter"/>
</dbReference>
<sequence length="349" mass="37927">MALSPPHSSELILAFPSRHVLLLTLNRPDALNSVTVELADELCAVLDWFEREKELWVLVLTGAGRMFCAGADLKGWDNRLVRAASTDQADISANKYGFASISRRLTAKPIIAAVNGGAYGGGMEILLNCDLVVADENAKFALPEVRRGVAAIQGGIPRLAQIAGHQRASEMLLLGRTITAKDAYERFGFINTLKPPSSVLPTALEYAKELVEKCSPDSVQTTKRALILAEDSNRSVLEAAWSAESSGLFVDGENLKEGLRAFVEKRSPIWKNPGANAKLPSSELREDDTLTETEFTLSFSASSQPEVSDTESDLTASWQEAAHIPQTGDTFTTLYVIALQAYYSLSSYQ</sequence>
<comment type="similarity">
    <text evidence="1 3">Belongs to the enoyl-CoA hydratase/isomerase family.</text>
</comment>
<evidence type="ECO:0000256" key="3">
    <source>
        <dbReference type="RuleBase" id="RU003707"/>
    </source>
</evidence>
<protein>
    <submittedName>
        <fullName evidence="4">Related to enoyl-CoA hydratase</fullName>
    </submittedName>
</protein>
<evidence type="ECO:0000313" key="5">
    <source>
        <dbReference type="Proteomes" id="UP000219338"/>
    </source>
</evidence>
<gene>
    <name evidence="4" type="ORF">ARMOST_06130</name>
</gene>
<dbReference type="EMBL" id="FUEG01000004">
    <property type="protein sequence ID" value="SJL02793.1"/>
    <property type="molecule type" value="Genomic_DNA"/>
</dbReference>
<dbReference type="Proteomes" id="UP000219338">
    <property type="component" value="Unassembled WGS sequence"/>
</dbReference>
<dbReference type="STRING" id="47428.A0A284R255"/>
<reference evidence="5" key="1">
    <citation type="journal article" date="2017" name="Nat. Ecol. Evol.">
        <title>Genome expansion and lineage-specific genetic innovations in the forest pathogenic fungi Armillaria.</title>
        <authorList>
            <person name="Sipos G."/>
            <person name="Prasanna A.N."/>
            <person name="Walter M.C."/>
            <person name="O'Connor E."/>
            <person name="Balint B."/>
            <person name="Krizsan K."/>
            <person name="Kiss B."/>
            <person name="Hess J."/>
            <person name="Varga T."/>
            <person name="Slot J."/>
            <person name="Riley R."/>
            <person name="Boka B."/>
            <person name="Rigling D."/>
            <person name="Barry K."/>
            <person name="Lee J."/>
            <person name="Mihaltcheva S."/>
            <person name="LaButti K."/>
            <person name="Lipzen A."/>
            <person name="Waldron R."/>
            <person name="Moloney N.M."/>
            <person name="Sperisen C."/>
            <person name="Kredics L."/>
            <person name="Vagvoelgyi C."/>
            <person name="Patrignani A."/>
            <person name="Fitzpatrick D."/>
            <person name="Nagy I."/>
            <person name="Doyle S."/>
            <person name="Anderson J.B."/>
            <person name="Grigoriev I.V."/>
            <person name="Gueldener U."/>
            <person name="Muensterkoetter M."/>
            <person name="Nagy L.G."/>
        </authorList>
    </citation>
    <scope>NUCLEOTIDE SEQUENCE [LARGE SCALE GENOMIC DNA]</scope>
    <source>
        <strain evidence="5">C18/9</strain>
    </source>
</reference>
<dbReference type="OrthoDB" id="2139957at2759"/>
<dbReference type="PANTHER" id="PTHR11941">
    <property type="entry name" value="ENOYL-COA HYDRATASE-RELATED"/>
    <property type="match status" value="1"/>
</dbReference>
<proteinExistence type="inferred from homology"/>
<dbReference type="InterPro" id="IPR029045">
    <property type="entry name" value="ClpP/crotonase-like_dom_sf"/>
</dbReference>
<dbReference type="Gene3D" id="1.10.12.10">
    <property type="entry name" value="Lyase 2-enoyl-coa Hydratase, Chain A, domain 2"/>
    <property type="match status" value="1"/>
</dbReference>
<organism evidence="4 5">
    <name type="scientific">Armillaria ostoyae</name>
    <name type="common">Armillaria root rot fungus</name>
    <dbReference type="NCBI Taxonomy" id="47428"/>
    <lineage>
        <taxon>Eukaryota</taxon>
        <taxon>Fungi</taxon>
        <taxon>Dikarya</taxon>
        <taxon>Basidiomycota</taxon>
        <taxon>Agaricomycotina</taxon>
        <taxon>Agaricomycetes</taxon>
        <taxon>Agaricomycetidae</taxon>
        <taxon>Agaricales</taxon>
        <taxon>Marasmiineae</taxon>
        <taxon>Physalacriaceae</taxon>
        <taxon>Armillaria</taxon>
    </lineage>
</organism>
<dbReference type="PANTHER" id="PTHR11941:SF158">
    <property type="entry name" value="ENOYL-COA HYDRATASE (AFU_ORTHOLOGUE AFUA_2G10650)"/>
    <property type="match status" value="1"/>
</dbReference>
<dbReference type="InterPro" id="IPR014748">
    <property type="entry name" value="Enoyl-CoA_hydra_C"/>
</dbReference>
<name>A0A284R255_ARMOS</name>
<dbReference type="OMA" id="DPDLHWK"/>
<keyword evidence="5" id="KW-1185">Reference proteome</keyword>
<dbReference type="CDD" id="cd06558">
    <property type="entry name" value="crotonase-like"/>
    <property type="match status" value="1"/>
</dbReference>
<dbReference type="GO" id="GO:0016829">
    <property type="term" value="F:lyase activity"/>
    <property type="evidence" value="ECO:0007669"/>
    <property type="project" value="UniProtKB-KW"/>
</dbReference>
<dbReference type="Gene3D" id="3.90.226.10">
    <property type="entry name" value="2-enoyl-CoA Hydratase, Chain A, domain 1"/>
    <property type="match status" value="1"/>
</dbReference>